<keyword evidence="2" id="KW-1185">Reference proteome</keyword>
<protein>
    <submittedName>
        <fullName evidence="1">Uncharacterized protein</fullName>
    </submittedName>
</protein>
<name>A0AC60QU61_IXOPE</name>
<comment type="caution">
    <text evidence="1">The sequence shown here is derived from an EMBL/GenBank/DDBJ whole genome shotgun (WGS) entry which is preliminary data.</text>
</comment>
<proteinExistence type="predicted"/>
<dbReference type="EMBL" id="JABSTQ010003764">
    <property type="protein sequence ID" value="KAG0443157.1"/>
    <property type="molecule type" value="Genomic_DNA"/>
</dbReference>
<accession>A0AC60QU61</accession>
<evidence type="ECO:0000313" key="1">
    <source>
        <dbReference type="EMBL" id="KAG0443157.1"/>
    </source>
</evidence>
<dbReference type="Proteomes" id="UP000805193">
    <property type="component" value="Unassembled WGS sequence"/>
</dbReference>
<gene>
    <name evidence="1" type="ORF">HPB47_015227</name>
</gene>
<evidence type="ECO:0000313" key="2">
    <source>
        <dbReference type="Proteomes" id="UP000805193"/>
    </source>
</evidence>
<sequence>MPTARECVCCLEVPKVASKAGNRCITDHSDFFGGILNPVVLQIAYRMRAMELNDMELIGQRSTHKKEKIISLHVAYLMPKQRLCHVERSDESTYVCL</sequence>
<organism evidence="1 2">
    <name type="scientific">Ixodes persulcatus</name>
    <name type="common">Taiga tick</name>
    <dbReference type="NCBI Taxonomy" id="34615"/>
    <lineage>
        <taxon>Eukaryota</taxon>
        <taxon>Metazoa</taxon>
        <taxon>Ecdysozoa</taxon>
        <taxon>Arthropoda</taxon>
        <taxon>Chelicerata</taxon>
        <taxon>Arachnida</taxon>
        <taxon>Acari</taxon>
        <taxon>Parasitiformes</taxon>
        <taxon>Ixodida</taxon>
        <taxon>Ixodoidea</taxon>
        <taxon>Ixodidae</taxon>
        <taxon>Ixodinae</taxon>
        <taxon>Ixodes</taxon>
    </lineage>
</organism>
<reference evidence="1 2" key="1">
    <citation type="journal article" date="2020" name="Cell">
        <title>Large-Scale Comparative Analyses of Tick Genomes Elucidate Their Genetic Diversity and Vector Capacities.</title>
        <authorList>
            <consortium name="Tick Genome and Microbiome Consortium (TIGMIC)"/>
            <person name="Jia N."/>
            <person name="Wang J."/>
            <person name="Shi W."/>
            <person name="Du L."/>
            <person name="Sun Y."/>
            <person name="Zhan W."/>
            <person name="Jiang J.F."/>
            <person name="Wang Q."/>
            <person name="Zhang B."/>
            <person name="Ji P."/>
            <person name="Bell-Sakyi L."/>
            <person name="Cui X.M."/>
            <person name="Yuan T.T."/>
            <person name="Jiang B.G."/>
            <person name="Yang W.F."/>
            <person name="Lam T.T."/>
            <person name="Chang Q.C."/>
            <person name="Ding S.J."/>
            <person name="Wang X.J."/>
            <person name="Zhu J.G."/>
            <person name="Ruan X.D."/>
            <person name="Zhao L."/>
            <person name="Wei J.T."/>
            <person name="Ye R.Z."/>
            <person name="Que T.C."/>
            <person name="Du C.H."/>
            <person name="Zhou Y.H."/>
            <person name="Cheng J.X."/>
            <person name="Dai P.F."/>
            <person name="Guo W.B."/>
            <person name="Han X.H."/>
            <person name="Huang E.J."/>
            <person name="Li L.F."/>
            <person name="Wei W."/>
            <person name="Gao Y.C."/>
            <person name="Liu J.Z."/>
            <person name="Shao H.Z."/>
            <person name="Wang X."/>
            <person name="Wang C.C."/>
            <person name="Yang T.C."/>
            <person name="Huo Q.B."/>
            <person name="Li W."/>
            <person name="Chen H.Y."/>
            <person name="Chen S.E."/>
            <person name="Zhou L.G."/>
            <person name="Ni X.B."/>
            <person name="Tian J.H."/>
            <person name="Sheng Y."/>
            <person name="Liu T."/>
            <person name="Pan Y.S."/>
            <person name="Xia L.Y."/>
            <person name="Li J."/>
            <person name="Zhao F."/>
            <person name="Cao W.C."/>
        </authorList>
    </citation>
    <scope>NUCLEOTIDE SEQUENCE [LARGE SCALE GENOMIC DNA]</scope>
    <source>
        <strain evidence="1">Iper-2018</strain>
    </source>
</reference>